<protein>
    <recommendedName>
        <fullName evidence="3">RNA-binding protein KhpA</fullName>
    </recommendedName>
    <alternativeName>
        <fullName evidence="3">KH-domain protein A</fullName>
    </alternativeName>
</protein>
<dbReference type="EMBL" id="SLUN01000069">
    <property type="protein sequence ID" value="TCL53918.1"/>
    <property type="molecule type" value="Genomic_DNA"/>
</dbReference>
<dbReference type="GO" id="GO:0005737">
    <property type="term" value="C:cytoplasm"/>
    <property type="evidence" value="ECO:0007669"/>
    <property type="project" value="UniProtKB-SubCell"/>
</dbReference>
<comment type="function">
    <text evidence="3">A probable RNA chaperone. Forms a complex with KhpB which binds to cellular RNA and controls its expression. Plays a role in peptidoglycan (PG) homeostasis and cell length regulation.</text>
</comment>
<sequence length="77" mass="8691">MKELVLQITKALVDHPEDVRVSHIERNNQTLLEINVHPEDVGKVIGKQGRIIKAIRTVVKSCAVRDNRKISVELGNK</sequence>
<keyword evidence="3" id="KW-0143">Chaperone</keyword>
<evidence type="ECO:0000313" key="4">
    <source>
        <dbReference type="EMBL" id="TCL53918.1"/>
    </source>
</evidence>
<keyword evidence="3" id="KW-0961">Cell wall biogenesis/degradation</keyword>
<dbReference type="InterPro" id="IPR009019">
    <property type="entry name" value="KH_sf_prok-type"/>
</dbReference>
<evidence type="ECO:0000256" key="2">
    <source>
        <dbReference type="ARBA" id="ARBA00022884"/>
    </source>
</evidence>
<dbReference type="OrthoDB" id="9812389at2"/>
<comment type="similarity">
    <text evidence="3">Belongs to the KhpA RNA-binding protein family.</text>
</comment>
<dbReference type="Gene3D" id="3.30.300.20">
    <property type="match status" value="1"/>
</dbReference>
<evidence type="ECO:0000256" key="3">
    <source>
        <dbReference type="HAMAP-Rule" id="MF_00088"/>
    </source>
</evidence>
<dbReference type="Pfam" id="PF13083">
    <property type="entry name" value="KH_KhpA-B"/>
    <property type="match status" value="1"/>
</dbReference>
<name>A0A4R1QJU1_HYDET</name>
<dbReference type="PROSITE" id="PS50084">
    <property type="entry name" value="KH_TYPE_1"/>
    <property type="match status" value="1"/>
</dbReference>
<comment type="subunit">
    <text evidence="3">Forms a complex with KhpB.</text>
</comment>
<dbReference type="GO" id="GO:0009252">
    <property type="term" value="P:peptidoglycan biosynthetic process"/>
    <property type="evidence" value="ECO:0007669"/>
    <property type="project" value="UniProtKB-UniRule"/>
</dbReference>
<dbReference type="HAMAP" id="MF_00088">
    <property type="entry name" value="KhpA"/>
    <property type="match status" value="1"/>
</dbReference>
<keyword evidence="2 3" id="KW-0694">RNA-binding</keyword>
<dbReference type="RefSeq" id="WP_132018242.1">
    <property type="nucleotide sequence ID" value="NZ_SLUN01000069.1"/>
</dbReference>
<evidence type="ECO:0000256" key="1">
    <source>
        <dbReference type="ARBA" id="ARBA00022490"/>
    </source>
</evidence>
<dbReference type="InterPro" id="IPR020627">
    <property type="entry name" value="KhpA"/>
</dbReference>
<dbReference type="PANTHER" id="PTHR34654:SF1">
    <property type="entry name" value="RNA-BINDING PROTEIN KHPA"/>
    <property type="match status" value="1"/>
</dbReference>
<keyword evidence="1 3" id="KW-0963">Cytoplasm</keyword>
<gene>
    <name evidence="3" type="primary">khpA</name>
    <name evidence="4" type="ORF">EDC14_10696</name>
</gene>
<dbReference type="CDD" id="cd22533">
    <property type="entry name" value="KH-II_YlqC-like"/>
    <property type="match status" value="1"/>
</dbReference>
<dbReference type="PANTHER" id="PTHR34654">
    <property type="entry name" value="UPF0109 PROTEIN SCO5592"/>
    <property type="match status" value="1"/>
</dbReference>
<dbReference type="GO" id="GO:0003723">
    <property type="term" value="F:RNA binding"/>
    <property type="evidence" value="ECO:0007669"/>
    <property type="project" value="UniProtKB-UniRule"/>
</dbReference>
<evidence type="ECO:0000313" key="5">
    <source>
        <dbReference type="Proteomes" id="UP000295008"/>
    </source>
</evidence>
<proteinExistence type="inferred from homology"/>
<dbReference type="InterPro" id="IPR015946">
    <property type="entry name" value="KH_dom-like_a/b"/>
</dbReference>
<comment type="subcellular location">
    <subcellularLocation>
        <location evidence="3">Cytoplasm</location>
    </subcellularLocation>
</comment>
<dbReference type="GO" id="GO:0008360">
    <property type="term" value="P:regulation of cell shape"/>
    <property type="evidence" value="ECO:0007669"/>
    <property type="project" value="UniProtKB-KW"/>
</dbReference>
<dbReference type="AlphaFoldDB" id="A0A4R1QJU1"/>
<organism evidence="4 5">
    <name type="scientific">Hydrogenispora ethanolica</name>
    <dbReference type="NCBI Taxonomy" id="1082276"/>
    <lineage>
        <taxon>Bacteria</taxon>
        <taxon>Bacillati</taxon>
        <taxon>Bacillota</taxon>
        <taxon>Hydrogenispora</taxon>
    </lineage>
</organism>
<dbReference type="SUPFAM" id="SSF54814">
    <property type="entry name" value="Prokaryotic type KH domain (KH-domain type II)"/>
    <property type="match status" value="1"/>
</dbReference>
<keyword evidence="3" id="KW-0133">Cell shape</keyword>
<dbReference type="GO" id="GO:0071555">
    <property type="term" value="P:cell wall organization"/>
    <property type="evidence" value="ECO:0007669"/>
    <property type="project" value="UniProtKB-KW"/>
</dbReference>
<reference evidence="4 5" key="1">
    <citation type="submission" date="2019-03" db="EMBL/GenBank/DDBJ databases">
        <title>Genomic Encyclopedia of Type Strains, Phase IV (KMG-IV): sequencing the most valuable type-strain genomes for metagenomic binning, comparative biology and taxonomic classification.</title>
        <authorList>
            <person name="Goeker M."/>
        </authorList>
    </citation>
    <scope>NUCLEOTIDE SEQUENCE [LARGE SCALE GENOMIC DNA]</scope>
    <source>
        <strain evidence="4 5">LX-B</strain>
    </source>
</reference>
<comment type="caution">
    <text evidence="4">The sequence shown here is derived from an EMBL/GenBank/DDBJ whole genome shotgun (WGS) entry which is preliminary data.</text>
</comment>
<dbReference type="Proteomes" id="UP000295008">
    <property type="component" value="Unassembled WGS sequence"/>
</dbReference>
<accession>A0A4R1QJU1</accession>
<keyword evidence="5" id="KW-1185">Reference proteome</keyword>